<feature type="compositionally biased region" description="Polar residues" evidence="10">
    <location>
        <begin position="353"/>
        <end position="368"/>
    </location>
</feature>
<dbReference type="GO" id="GO:0005922">
    <property type="term" value="C:connexin complex"/>
    <property type="evidence" value="ECO:0007669"/>
    <property type="project" value="InterPro"/>
</dbReference>
<reference evidence="14" key="1">
    <citation type="submission" date="2021-05" db="EMBL/GenBank/DDBJ databases">
        <authorList>
            <person name="Tigano A."/>
        </authorList>
    </citation>
    <scope>NUCLEOTIDE SEQUENCE</scope>
</reference>
<feature type="region of interest" description="Disordered" evidence="10">
    <location>
        <begin position="300"/>
        <end position="319"/>
    </location>
</feature>
<feature type="compositionally biased region" description="Basic and acidic residues" evidence="10">
    <location>
        <begin position="373"/>
        <end position="384"/>
    </location>
</feature>
<feature type="transmembrane region" description="Helical" evidence="11">
    <location>
        <begin position="76"/>
        <end position="94"/>
    </location>
</feature>
<evidence type="ECO:0000256" key="5">
    <source>
        <dbReference type="ARBA" id="ARBA00022868"/>
    </source>
</evidence>
<dbReference type="SMART" id="SM01089">
    <property type="entry name" value="Connexin_CCC"/>
    <property type="match status" value="1"/>
</dbReference>
<keyword evidence="7 11" id="KW-1133">Transmembrane helix</keyword>
<feature type="domain" description="Connexin cysteine-rich" evidence="13">
    <location>
        <begin position="184"/>
        <end position="250"/>
    </location>
</feature>
<dbReference type="InterPro" id="IPR013092">
    <property type="entry name" value="Connexin_N"/>
</dbReference>
<keyword evidence="5 9" id="KW-0303">Gap junction</keyword>
<keyword evidence="3" id="KW-1003">Cell membrane</keyword>
<dbReference type="PROSITE" id="PS00407">
    <property type="entry name" value="CONNEXINS_1"/>
    <property type="match status" value="1"/>
</dbReference>
<feature type="region of interest" description="Disordered" evidence="10">
    <location>
        <begin position="335"/>
        <end position="384"/>
    </location>
</feature>
<evidence type="ECO:0000256" key="7">
    <source>
        <dbReference type="ARBA" id="ARBA00022989"/>
    </source>
</evidence>
<dbReference type="OrthoDB" id="8890724at2759"/>
<dbReference type="SMART" id="SM00037">
    <property type="entry name" value="CNX"/>
    <property type="match status" value="1"/>
</dbReference>
<sequence>MSWSFLTHLLDEISNHSTFVGKVWLTMLIIFRIVLTAVGGETIYHDEQSRFVCNTQQPGCENVCYDAFAPLSHVRFWIFQVIMITTPTIMYLGFAMHKIARMGDSEYRPVQGRKKRMPIVNRGAVRDYEEIEEEEDPMIAEDIEPVKPDATDKKSEKKHDGRRRIQRDGLMKVYVCQLLWRSAFEVAFLFGQYVLYGFEVIPSYVCTRSPCPHTVDCFVSRPTEKTIFLLVMYVVSFLCLLLTILEIVHLGVGGVRDTFRRRAALGARPPRPPSSRSMPTAPPGYHATMKKEKLKGALRDLPAGDSGRESFGDEAPSSRELERLRRHLKLAQQHLDLAYQPDDGSPSRSSSPEVNTAAQTAAEQNRLNFAQEKQGEPSEKGIHA</sequence>
<comment type="caution">
    <text evidence="14">The sequence shown here is derived from an EMBL/GenBank/DDBJ whole genome shotgun (WGS) entry which is preliminary data.</text>
</comment>
<evidence type="ECO:0000256" key="2">
    <source>
        <dbReference type="ARBA" id="ARBA00004651"/>
    </source>
</evidence>
<feature type="region of interest" description="Disordered" evidence="10">
    <location>
        <begin position="265"/>
        <end position="286"/>
    </location>
</feature>
<keyword evidence="8 11" id="KW-0472">Membrane</keyword>
<organism evidence="14 15">
    <name type="scientific">Menidia menidia</name>
    <name type="common">Atlantic silverside</name>
    <dbReference type="NCBI Taxonomy" id="238744"/>
    <lineage>
        <taxon>Eukaryota</taxon>
        <taxon>Metazoa</taxon>
        <taxon>Chordata</taxon>
        <taxon>Craniata</taxon>
        <taxon>Vertebrata</taxon>
        <taxon>Euteleostomi</taxon>
        <taxon>Actinopterygii</taxon>
        <taxon>Neopterygii</taxon>
        <taxon>Teleostei</taxon>
        <taxon>Neoteleostei</taxon>
        <taxon>Acanthomorphata</taxon>
        <taxon>Ovalentaria</taxon>
        <taxon>Atherinomorphae</taxon>
        <taxon>Atheriniformes</taxon>
        <taxon>Atherinopsidae</taxon>
        <taxon>Menidiinae</taxon>
        <taxon>Menidia</taxon>
    </lineage>
</organism>
<evidence type="ECO:0000256" key="11">
    <source>
        <dbReference type="SAM" id="Phobius"/>
    </source>
</evidence>
<feature type="transmembrane region" description="Helical" evidence="11">
    <location>
        <begin position="21"/>
        <end position="40"/>
    </location>
</feature>
<feature type="compositionally biased region" description="Basic and acidic residues" evidence="10">
    <location>
        <begin position="306"/>
        <end position="319"/>
    </location>
</feature>
<evidence type="ECO:0000256" key="10">
    <source>
        <dbReference type="SAM" id="MobiDB-lite"/>
    </source>
</evidence>
<feature type="region of interest" description="Disordered" evidence="10">
    <location>
        <begin position="133"/>
        <end position="161"/>
    </location>
</feature>
<proteinExistence type="inferred from homology"/>
<protein>
    <recommendedName>
        <fullName evidence="9">Gap junction protein</fullName>
    </recommendedName>
</protein>
<dbReference type="Proteomes" id="UP000677803">
    <property type="component" value="Unassembled WGS sequence"/>
</dbReference>
<name>A0A8S4B651_9TELE</name>
<feature type="compositionally biased region" description="Low complexity" evidence="10">
    <location>
        <begin position="265"/>
        <end position="279"/>
    </location>
</feature>
<comment type="function">
    <text evidence="9">One gap junction consists of a cluster of closely packed pairs of transmembrane channels, the connexons, through which materials of low MW diffuse from one cell to a neighboring cell.</text>
</comment>
<feature type="compositionally biased region" description="Acidic residues" evidence="10">
    <location>
        <begin position="133"/>
        <end position="143"/>
    </location>
</feature>
<dbReference type="InterPro" id="IPR019570">
    <property type="entry name" value="Connexin_CCC"/>
</dbReference>
<evidence type="ECO:0000256" key="4">
    <source>
        <dbReference type="ARBA" id="ARBA00022692"/>
    </source>
</evidence>
<evidence type="ECO:0000256" key="9">
    <source>
        <dbReference type="RuleBase" id="RU000630"/>
    </source>
</evidence>
<comment type="subunit">
    <text evidence="9">A connexon is composed of a hexamer of connexins.</text>
</comment>
<dbReference type="PROSITE" id="PS00408">
    <property type="entry name" value="CONNEXINS_2"/>
    <property type="match status" value="1"/>
</dbReference>
<dbReference type="PRINTS" id="PR00206">
    <property type="entry name" value="CONNEXIN"/>
</dbReference>
<dbReference type="Pfam" id="PF00029">
    <property type="entry name" value="Connexin"/>
    <property type="match status" value="1"/>
</dbReference>
<dbReference type="Gene3D" id="1.20.1440.80">
    <property type="entry name" value="Gap junction channel protein cysteine-rich domain"/>
    <property type="match status" value="1"/>
</dbReference>
<dbReference type="PANTHER" id="PTHR11984">
    <property type="entry name" value="CONNEXIN"/>
    <property type="match status" value="1"/>
</dbReference>
<keyword evidence="4 9" id="KW-0812">Transmembrane</keyword>
<dbReference type="AlphaFoldDB" id="A0A8S4B651"/>
<dbReference type="InterPro" id="IPR038359">
    <property type="entry name" value="Connexin_N_sf"/>
</dbReference>
<accession>A0A8S4B651</accession>
<evidence type="ECO:0000313" key="14">
    <source>
        <dbReference type="EMBL" id="CAG5934193.1"/>
    </source>
</evidence>
<evidence type="ECO:0000313" key="15">
    <source>
        <dbReference type="Proteomes" id="UP000677803"/>
    </source>
</evidence>
<evidence type="ECO:0000259" key="13">
    <source>
        <dbReference type="SMART" id="SM01089"/>
    </source>
</evidence>
<dbReference type="GO" id="GO:0005243">
    <property type="term" value="F:gap junction channel activity"/>
    <property type="evidence" value="ECO:0007669"/>
    <property type="project" value="TreeGrafter"/>
</dbReference>
<comment type="subcellular location">
    <subcellularLocation>
        <location evidence="1">Cell junction</location>
        <location evidence="1">Gap junction</location>
    </subcellularLocation>
    <subcellularLocation>
        <location evidence="2 9">Cell membrane</location>
        <topology evidence="2 9">Multi-pass membrane protein</topology>
    </subcellularLocation>
</comment>
<dbReference type="PANTHER" id="PTHR11984:SF117">
    <property type="entry name" value="GAP JUNCTION PROTEIN"/>
    <property type="match status" value="1"/>
</dbReference>
<feature type="domain" description="Connexin N-terminal" evidence="12">
    <location>
        <begin position="42"/>
        <end position="75"/>
    </location>
</feature>
<dbReference type="GO" id="GO:0007267">
    <property type="term" value="P:cell-cell signaling"/>
    <property type="evidence" value="ECO:0007669"/>
    <property type="project" value="TreeGrafter"/>
</dbReference>
<feature type="transmembrane region" description="Helical" evidence="11">
    <location>
        <begin position="227"/>
        <end position="252"/>
    </location>
</feature>
<dbReference type="InterPro" id="IPR000500">
    <property type="entry name" value="Connexin"/>
</dbReference>
<evidence type="ECO:0000256" key="1">
    <source>
        <dbReference type="ARBA" id="ARBA00004610"/>
    </source>
</evidence>
<gene>
    <name evidence="14" type="ORF">MMEN_LOCUS13591</name>
</gene>
<comment type="similarity">
    <text evidence="9">Belongs to the connexin family.</text>
</comment>
<evidence type="ECO:0000256" key="3">
    <source>
        <dbReference type="ARBA" id="ARBA00022475"/>
    </source>
</evidence>
<feature type="compositionally biased region" description="Basic and acidic residues" evidence="10">
    <location>
        <begin position="144"/>
        <end position="159"/>
    </location>
</feature>
<feature type="transmembrane region" description="Helical" evidence="11">
    <location>
        <begin position="173"/>
        <end position="195"/>
    </location>
</feature>
<evidence type="ECO:0000256" key="8">
    <source>
        <dbReference type="ARBA" id="ARBA00023136"/>
    </source>
</evidence>
<keyword evidence="6" id="KW-0965">Cell junction</keyword>
<dbReference type="EMBL" id="CAJRST010015557">
    <property type="protein sequence ID" value="CAG5934193.1"/>
    <property type="molecule type" value="Genomic_DNA"/>
</dbReference>
<dbReference type="InterPro" id="IPR017990">
    <property type="entry name" value="Connexin_CS"/>
</dbReference>
<keyword evidence="15" id="KW-1185">Reference proteome</keyword>
<evidence type="ECO:0000259" key="12">
    <source>
        <dbReference type="SMART" id="SM00037"/>
    </source>
</evidence>
<evidence type="ECO:0000256" key="6">
    <source>
        <dbReference type="ARBA" id="ARBA00022949"/>
    </source>
</evidence>